<feature type="domain" description="SpaA-like prealbumin fold" evidence="1">
    <location>
        <begin position="652"/>
        <end position="749"/>
    </location>
</feature>
<proteinExistence type="predicted"/>
<gene>
    <name evidence="2" type="ORF">J3U87_25875</name>
</gene>
<dbReference type="AlphaFoldDB" id="A0A8A4TG30"/>
<evidence type="ECO:0000259" key="1">
    <source>
        <dbReference type="Pfam" id="PF24514"/>
    </source>
</evidence>
<dbReference type="InterPro" id="IPR055371">
    <property type="entry name" value="SpaA_PFL_dom_4"/>
</dbReference>
<reference evidence="2" key="1">
    <citation type="submission" date="2021-03" db="EMBL/GenBank/DDBJ databases">
        <title>Acanthopleuribacteraceae sp. M133.</title>
        <authorList>
            <person name="Wang G."/>
        </authorList>
    </citation>
    <scope>NUCLEOTIDE SEQUENCE</scope>
    <source>
        <strain evidence="2">M133</strain>
    </source>
</reference>
<accession>A0A8A4TG30</accession>
<dbReference type="EMBL" id="CP071793">
    <property type="protein sequence ID" value="QTD49029.1"/>
    <property type="molecule type" value="Genomic_DNA"/>
</dbReference>
<protein>
    <recommendedName>
        <fullName evidence="1">SpaA-like prealbumin fold domain-containing protein</fullName>
    </recommendedName>
</protein>
<dbReference type="Pfam" id="PF24514">
    <property type="entry name" value="SpaA_4"/>
    <property type="match status" value="1"/>
</dbReference>
<keyword evidence="3" id="KW-1185">Reference proteome</keyword>
<organism evidence="2 3">
    <name type="scientific">Sulfidibacter corallicola</name>
    <dbReference type="NCBI Taxonomy" id="2818388"/>
    <lineage>
        <taxon>Bacteria</taxon>
        <taxon>Pseudomonadati</taxon>
        <taxon>Acidobacteriota</taxon>
        <taxon>Holophagae</taxon>
        <taxon>Acanthopleuribacterales</taxon>
        <taxon>Acanthopleuribacteraceae</taxon>
        <taxon>Sulfidibacter</taxon>
    </lineage>
</organism>
<evidence type="ECO:0000313" key="2">
    <source>
        <dbReference type="EMBL" id="QTD49029.1"/>
    </source>
</evidence>
<dbReference type="Proteomes" id="UP000663929">
    <property type="component" value="Chromosome"/>
</dbReference>
<dbReference type="KEGG" id="scor:J3U87_25875"/>
<dbReference type="RefSeq" id="WP_237378675.1">
    <property type="nucleotide sequence ID" value="NZ_CP071793.1"/>
</dbReference>
<name>A0A8A4TG30_SULCO</name>
<sequence length="982" mass="104069">MGRTKHLFPEGRPVTRWLLTGLLAMVTWSAALAQLGDPCIVADNGTGTVDLPPKGCIFRTPQEVFKIIDGLPPGTTIEMTPHLGGFFCRNPLTNTACLVEDGGLLGGQREVFNAVMVWELRGTGELSGYRRIISLEFDMETQSAPRAPGEALQGFDREITNLQGSLPPDPDFSSLTIISGRDNGLTSFGHTFLHDLGDGTFLVDSFYDVPYQIDFVGAPGGVLEGLAGSTQGTTRLEARGNLPDRRCETEDNGTGTATLPPEDCSYLSPQQKLFIINGTPPGSIIEMKPTLYQFDCPQPCGQPGGILGGEVEVFNAMLRLNLEGTGELSDFRRTLRVPVSVETHSAPRVPGQPVQYLTAELVSLQGSIAGDPDFASLSITAGSNFGLPSPGHTTLQEVDGGKFQVDSFFDITYQIEFTGAAGGALAGRQGTTQGTINIESRRSKTDVTGQDNGTGTVTLPPEKGQYVNPINEMVIQDGLPPGSVLELMFSLESFFCQVVGCGQTGGDLGGEREVFEASLGLEIRGTGNLAGFLRNLSMPVTLETHSAMRAPGDAVQRFDTQIFSMDGAITGDPDFANLTITAGSDHDLPTPGHTTLTDLGDGNFLVDSFFDITYRIEFTGAPGGALDGMSSTDERSVRAEVCERSGALAHNITIVKSTNVPDPTDFDFTGSLGNFSLDDDSNVTLSDRRIFNNLEPGTYEVSELIEPGWLLTDIVCTDLDNGTVVDVGAGLATIDLDLGEAVVCEFIATRCAASPTATVTGNAIICSGESAQIEAALTGTGPWDLTWSDGVMQQGVTVSPATRTVSPTATTTYSIVTLSDSVCGGLGSGSATITTFTNPTARFTMPSKGMGLDPVSFSVDAICVTPPIQYDFSTDPPTPFTEDNETITIGNSPPPSQTTLIEVTVSGGTPRGGATTSALLLVAANDLFFDFNGDGCNNLKDLWRLAQDWLTPFAQDADGNATIDVRDFLYLNLDDPIDCTKD</sequence>
<evidence type="ECO:0000313" key="3">
    <source>
        <dbReference type="Proteomes" id="UP000663929"/>
    </source>
</evidence>